<dbReference type="GO" id="GO:0098542">
    <property type="term" value="P:defense response to other organism"/>
    <property type="evidence" value="ECO:0007669"/>
    <property type="project" value="InterPro"/>
</dbReference>
<dbReference type="InterPro" id="IPR044839">
    <property type="entry name" value="NDR1-like"/>
</dbReference>
<dbReference type="SUPFAM" id="SSF117070">
    <property type="entry name" value="LEA14-like"/>
    <property type="match status" value="1"/>
</dbReference>
<organism evidence="5 6">
    <name type="scientific">Camellia sinensis var. sinensis</name>
    <name type="common">China tea</name>
    <dbReference type="NCBI Taxonomy" id="542762"/>
    <lineage>
        <taxon>Eukaryota</taxon>
        <taxon>Viridiplantae</taxon>
        <taxon>Streptophyta</taxon>
        <taxon>Embryophyta</taxon>
        <taxon>Tracheophyta</taxon>
        <taxon>Spermatophyta</taxon>
        <taxon>Magnoliopsida</taxon>
        <taxon>eudicotyledons</taxon>
        <taxon>Gunneridae</taxon>
        <taxon>Pentapetalae</taxon>
        <taxon>asterids</taxon>
        <taxon>Ericales</taxon>
        <taxon>Theaceae</taxon>
        <taxon>Camellia</taxon>
    </lineage>
</organism>
<keyword evidence="3" id="KW-0175">Coiled coil</keyword>
<evidence type="ECO:0000256" key="1">
    <source>
        <dbReference type="ARBA" id="ARBA00004370"/>
    </source>
</evidence>
<keyword evidence="6" id="KW-1185">Reference proteome</keyword>
<feature type="transmembrane region" description="Helical" evidence="4">
    <location>
        <begin position="371"/>
        <end position="393"/>
    </location>
</feature>
<dbReference type="GO" id="GO:0005886">
    <property type="term" value="C:plasma membrane"/>
    <property type="evidence" value="ECO:0007669"/>
    <property type="project" value="TreeGrafter"/>
</dbReference>
<dbReference type="Gene3D" id="2.60.40.1820">
    <property type="match status" value="1"/>
</dbReference>
<comment type="subcellular location">
    <subcellularLocation>
        <location evidence="1">Membrane</location>
    </subcellularLocation>
</comment>
<dbReference type="AlphaFoldDB" id="A0A4S4DGJ6"/>
<gene>
    <name evidence="5" type="ORF">TEA_029466</name>
</gene>
<comment type="caution">
    <text evidence="5">The sequence shown here is derived from an EMBL/GenBank/DDBJ whole genome shotgun (WGS) entry which is preliminary data.</text>
</comment>
<keyword evidence="4" id="KW-0812">Transmembrane</keyword>
<dbReference type="EMBL" id="SDRB02011306">
    <property type="protein sequence ID" value="THG01862.1"/>
    <property type="molecule type" value="Genomic_DNA"/>
</dbReference>
<evidence type="ECO:0000256" key="2">
    <source>
        <dbReference type="ARBA" id="ARBA00023136"/>
    </source>
</evidence>
<reference evidence="5 6" key="1">
    <citation type="journal article" date="2018" name="Proc. Natl. Acad. Sci. U.S.A.">
        <title>Draft genome sequence of Camellia sinensis var. sinensis provides insights into the evolution of the tea genome and tea quality.</title>
        <authorList>
            <person name="Wei C."/>
            <person name="Yang H."/>
            <person name="Wang S."/>
            <person name="Zhao J."/>
            <person name="Liu C."/>
            <person name="Gao L."/>
            <person name="Xia E."/>
            <person name="Lu Y."/>
            <person name="Tai Y."/>
            <person name="She G."/>
            <person name="Sun J."/>
            <person name="Cao H."/>
            <person name="Tong W."/>
            <person name="Gao Q."/>
            <person name="Li Y."/>
            <person name="Deng W."/>
            <person name="Jiang X."/>
            <person name="Wang W."/>
            <person name="Chen Q."/>
            <person name="Zhang S."/>
            <person name="Li H."/>
            <person name="Wu J."/>
            <person name="Wang P."/>
            <person name="Li P."/>
            <person name="Shi C."/>
            <person name="Zheng F."/>
            <person name="Jian J."/>
            <person name="Huang B."/>
            <person name="Shan D."/>
            <person name="Shi M."/>
            <person name="Fang C."/>
            <person name="Yue Y."/>
            <person name="Li F."/>
            <person name="Li D."/>
            <person name="Wei S."/>
            <person name="Han B."/>
            <person name="Jiang C."/>
            <person name="Yin Y."/>
            <person name="Xia T."/>
            <person name="Zhang Z."/>
            <person name="Bennetzen J.L."/>
            <person name="Zhao S."/>
            <person name="Wan X."/>
        </authorList>
    </citation>
    <scope>NUCLEOTIDE SEQUENCE [LARGE SCALE GENOMIC DNA]</scope>
    <source>
        <strain evidence="6">cv. Shuchazao</strain>
        <tissue evidence="5">Leaf</tissue>
    </source>
</reference>
<name>A0A4S4DGJ6_CAMSN</name>
<evidence type="ECO:0000313" key="5">
    <source>
        <dbReference type="EMBL" id="THG01862.1"/>
    </source>
</evidence>
<dbReference type="PANTHER" id="PTHR31234:SF55">
    <property type="entry name" value="LATE EMBRYOGENESIS ABUNDANT (LEA) HYDROXYPROLINE-RICH GLYCOPROTEIN FAMILY"/>
    <property type="match status" value="1"/>
</dbReference>
<dbReference type="Proteomes" id="UP000306102">
    <property type="component" value="Unassembled WGS sequence"/>
</dbReference>
<keyword evidence="4" id="KW-1133">Transmembrane helix</keyword>
<accession>A0A4S4DGJ6</accession>
<evidence type="ECO:0000313" key="6">
    <source>
        <dbReference type="Proteomes" id="UP000306102"/>
    </source>
</evidence>
<keyword evidence="2 4" id="KW-0472">Membrane</keyword>
<sequence length="567" mass="63792">MQAKDNEVKKLTTENAKLKRVVNVLEEQLAKREVHNVTQAFRGEDVNAEGVKYGLSGNEHVTDLTNNTTPDRVFAITGDAVSVWDVMLVREQTDRITEIQHGVLVGTEVVVISPNMAEGGRLNVVNNSFVQDVKCKVRKGLTPTGVECLSVRGRVSTSNMVHVCSIASNVDCNAKNGGCTDVIDVDDVDVYVKKSGFDINNKHGVWKMMTAAKKKKITDAYNRDGDRYAVMWDGHGHGVVMYFTDVKSLVRQFEIRGNVIDGYTVLLNAEHERINEGADAPDKSYFFSSICLDMMKNNNVRSRNRYIMDNLHAAKLFRYKNIVSEVQRQTMGKDSIDTQDQTTSNAHAYSYTHHQPPQPKYNRNLPFVRRLILALILLFVAITAVGWITWLILHPQEPVFHVDSLSVSNFNISDLQKNARYEVQLTVTNPNKKINLEFETFSVSVFYKRNPLSTGSVLRPFDVRKMNETAVKIELGSKPNENCQIRGKRTAIDMANMGRDWKQRKMSLNVEMVGLAEFKASDWLSSHRTVGVFCENLVVVFGSDDMSRMTGKLKSTGGNDYCSVSLL</sequence>
<dbReference type="PANTHER" id="PTHR31234">
    <property type="entry name" value="LATE EMBRYOGENESIS ABUNDANT (LEA) HYDROXYPROLINE-RICH GLYCOPROTEIN FAMILY"/>
    <property type="match status" value="1"/>
</dbReference>
<feature type="coiled-coil region" evidence="3">
    <location>
        <begin position="1"/>
        <end position="28"/>
    </location>
</feature>
<protein>
    <submittedName>
        <fullName evidence="5">Uncharacterized protein</fullName>
    </submittedName>
</protein>
<evidence type="ECO:0000256" key="3">
    <source>
        <dbReference type="SAM" id="Coils"/>
    </source>
</evidence>
<proteinExistence type="predicted"/>
<evidence type="ECO:0000256" key="4">
    <source>
        <dbReference type="SAM" id="Phobius"/>
    </source>
</evidence>